<keyword evidence="3" id="KW-0547">Nucleotide-binding</keyword>
<comment type="caution">
    <text evidence="5">The sequence shown here is derived from an EMBL/GenBank/DDBJ whole genome shotgun (WGS) entry which is preliminary data.</text>
</comment>
<reference evidence="5" key="1">
    <citation type="journal article" date="2019" name="bioRxiv">
        <title>The Genome of the Zebra Mussel, Dreissena polymorpha: A Resource for Invasive Species Research.</title>
        <authorList>
            <person name="McCartney M.A."/>
            <person name="Auch B."/>
            <person name="Kono T."/>
            <person name="Mallez S."/>
            <person name="Zhang Y."/>
            <person name="Obille A."/>
            <person name="Becker A."/>
            <person name="Abrahante J.E."/>
            <person name="Garbe J."/>
            <person name="Badalamenti J.P."/>
            <person name="Herman A."/>
            <person name="Mangelson H."/>
            <person name="Liachko I."/>
            <person name="Sullivan S."/>
            <person name="Sone E.D."/>
            <person name="Koren S."/>
            <person name="Silverstein K.A.T."/>
            <person name="Beckman K.B."/>
            <person name="Gohl D.M."/>
        </authorList>
    </citation>
    <scope>NUCLEOTIDE SEQUENCE</scope>
    <source>
        <strain evidence="5">Duluth1</strain>
        <tissue evidence="5">Whole animal</tissue>
    </source>
</reference>
<dbReference type="GO" id="GO:0005886">
    <property type="term" value="C:plasma membrane"/>
    <property type="evidence" value="ECO:0007669"/>
    <property type="project" value="TreeGrafter"/>
</dbReference>
<evidence type="ECO:0000256" key="1">
    <source>
        <dbReference type="ARBA" id="ARBA00006432"/>
    </source>
</evidence>
<dbReference type="GO" id="GO:0005524">
    <property type="term" value="F:ATP binding"/>
    <property type="evidence" value="ECO:0007669"/>
    <property type="project" value="UniProtKB-KW"/>
</dbReference>
<dbReference type="Proteomes" id="UP000828390">
    <property type="component" value="Unassembled WGS sequence"/>
</dbReference>
<gene>
    <name evidence="5" type="ORF">DPMN_156785</name>
</gene>
<keyword evidence="6" id="KW-1185">Reference proteome</keyword>
<dbReference type="EMBL" id="JAIWYP010000007">
    <property type="protein sequence ID" value="KAH3803085.1"/>
    <property type="molecule type" value="Genomic_DNA"/>
</dbReference>
<dbReference type="GO" id="GO:0005324">
    <property type="term" value="F:long-chain fatty acid transmembrane transporter activity"/>
    <property type="evidence" value="ECO:0007669"/>
    <property type="project" value="TreeGrafter"/>
</dbReference>
<accession>A0A9D4FUX1</accession>
<keyword evidence="4" id="KW-0067">ATP-binding</keyword>
<dbReference type="PANTHER" id="PTHR43107:SF15">
    <property type="entry name" value="FATTY ACID TRANSPORT PROTEIN 3, ISOFORM A"/>
    <property type="match status" value="1"/>
</dbReference>
<proteinExistence type="inferred from homology"/>
<dbReference type="GO" id="GO:0044539">
    <property type="term" value="P:long-chain fatty acid import into cell"/>
    <property type="evidence" value="ECO:0007669"/>
    <property type="project" value="TreeGrafter"/>
</dbReference>
<reference evidence="5" key="2">
    <citation type="submission" date="2020-11" db="EMBL/GenBank/DDBJ databases">
        <authorList>
            <person name="McCartney M.A."/>
            <person name="Auch B."/>
            <person name="Kono T."/>
            <person name="Mallez S."/>
            <person name="Becker A."/>
            <person name="Gohl D.M."/>
            <person name="Silverstein K.A.T."/>
            <person name="Koren S."/>
            <person name="Bechman K.B."/>
            <person name="Herman A."/>
            <person name="Abrahante J.E."/>
            <person name="Garbe J."/>
        </authorList>
    </citation>
    <scope>NUCLEOTIDE SEQUENCE</scope>
    <source>
        <strain evidence="5">Duluth1</strain>
        <tissue evidence="5">Whole animal</tissue>
    </source>
</reference>
<sequence>MYIIYHYNSAVTVGEPGELVGKIVAGDPLRQFDGYVSKEATNKKVAMNVFKKGDMAFLTGMLAVGDIVEAYVLVNVH</sequence>
<comment type="similarity">
    <text evidence="1">Belongs to the ATP-dependent AMP-binding enzyme family.</text>
</comment>
<protein>
    <submittedName>
        <fullName evidence="5">Uncharacterized protein</fullName>
    </submittedName>
</protein>
<organism evidence="5 6">
    <name type="scientific">Dreissena polymorpha</name>
    <name type="common">Zebra mussel</name>
    <name type="synonym">Mytilus polymorpha</name>
    <dbReference type="NCBI Taxonomy" id="45954"/>
    <lineage>
        <taxon>Eukaryota</taxon>
        <taxon>Metazoa</taxon>
        <taxon>Spiralia</taxon>
        <taxon>Lophotrochozoa</taxon>
        <taxon>Mollusca</taxon>
        <taxon>Bivalvia</taxon>
        <taxon>Autobranchia</taxon>
        <taxon>Heteroconchia</taxon>
        <taxon>Euheterodonta</taxon>
        <taxon>Imparidentia</taxon>
        <taxon>Neoheterodontei</taxon>
        <taxon>Myida</taxon>
        <taxon>Dreissenoidea</taxon>
        <taxon>Dreissenidae</taxon>
        <taxon>Dreissena</taxon>
    </lineage>
</organism>
<dbReference type="AlphaFoldDB" id="A0A9D4FUX1"/>
<evidence type="ECO:0000313" key="5">
    <source>
        <dbReference type="EMBL" id="KAH3803085.1"/>
    </source>
</evidence>
<evidence type="ECO:0000256" key="2">
    <source>
        <dbReference type="ARBA" id="ARBA00022598"/>
    </source>
</evidence>
<dbReference type="PANTHER" id="PTHR43107">
    <property type="entry name" value="LONG-CHAIN FATTY ACID TRANSPORT PROTEIN"/>
    <property type="match status" value="1"/>
</dbReference>
<name>A0A9D4FUX1_DREPO</name>
<evidence type="ECO:0000313" key="6">
    <source>
        <dbReference type="Proteomes" id="UP000828390"/>
    </source>
</evidence>
<keyword evidence="2" id="KW-0436">Ligase</keyword>
<dbReference type="GO" id="GO:0004467">
    <property type="term" value="F:long-chain fatty acid-CoA ligase activity"/>
    <property type="evidence" value="ECO:0007669"/>
    <property type="project" value="TreeGrafter"/>
</dbReference>
<evidence type="ECO:0000256" key="4">
    <source>
        <dbReference type="ARBA" id="ARBA00022840"/>
    </source>
</evidence>
<dbReference type="GO" id="GO:0005789">
    <property type="term" value="C:endoplasmic reticulum membrane"/>
    <property type="evidence" value="ECO:0007669"/>
    <property type="project" value="TreeGrafter"/>
</dbReference>
<evidence type="ECO:0000256" key="3">
    <source>
        <dbReference type="ARBA" id="ARBA00022741"/>
    </source>
</evidence>